<protein>
    <recommendedName>
        <fullName evidence="4">HTH luxR-type domain-containing protein</fullName>
    </recommendedName>
</protein>
<dbReference type="PANTHER" id="PTHR16305:SF35">
    <property type="entry name" value="TRANSCRIPTIONAL ACTIVATOR DOMAIN"/>
    <property type="match status" value="1"/>
</dbReference>
<dbReference type="SUPFAM" id="SSF46894">
    <property type="entry name" value="C-terminal effector domain of the bipartite response regulators"/>
    <property type="match status" value="1"/>
</dbReference>
<feature type="region of interest" description="Disordered" evidence="3">
    <location>
        <begin position="22"/>
        <end position="67"/>
    </location>
</feature>
<dbReference type="Gene3D" id="1.10.10.10">
    <property type="entry name" value="Winged helix-like DNA-binding domain superfamily/Winged helix DNA-binding domain"/>
    <property type="match status" value="1"/>
</dbReference>
<feature type="domain" description="HTH luxR-type" evidence="4">
    <location>
        <begin position="917"/>
        <end position="983"/>
    </location>
</feature>
<dbReference type="InParanoid" id="A0A2T0GYT3"/>
<dbReference type="GO" id="GO:0006355">
    <property type="term" value="P:regulation of DNA-templated transcription"/>
    <property type="evidence" value="ECO:0007669"/>
    <property type="project" value="InterPro"/>
</dbReference>
<keyword evidence="2" id="KW-0067">ATP-binding</keyword>
<dbReference type="InterPro" id="IPR027417">
    <property type="entry name" value="P-loop_NTPase"/>
</dbReference>
<dbReference type="Proteomes" id="UP000239352">
    <property type="component" value="Unassembled WGS sequence"/>
</dbReference>
<evidence type="ECO:0000256" key="2">
    <source>
        <dbReference type="ARBA" id="ARBA00022840"/>
    </source>
</evidence>
<gene>
    <name evidence="5" type="ORF">CEP50_06395</name>
</gene>
<keyword evidence="1" id="KW-0547">Nucleotide-binding</keyword>
<dbReference type="GO" id="GO:0005737">
    <property type="term" value="C:cytoplasm"/>
    <property type="evidence" value="ECO:0007669"/>
    <property type="project" value="TreeGrafter"/>
</dbReference>
<dbReference type="PRINTS" id="PR00038">
    <property type="entry name" value="HTHLUXR"/>
</dbReference>
<evidence type="ECO:0000256" key="3">
    <source>
        <dbReference type="SAM" id="MobiDB-lite"/>
    </source>
</evidence>
<dbReference type="SUPFAM" id="SSF52540">
    <property type="entry name" value="P-loop containing nucleoside triphosphate hydrolases"/>
    <property type="match status" value="1"/>
</dbReference>
<evidence type="ECO:0000259" key="4">
    <source>
        <dbReference type="PROSITE" id="PS50043"/>
    </source>
</evidence>
<dbReference type="InterPro" id="IPR036388">
    <property type="entry name" value="WH-like_DNA-bd_sf"/>
</dbReference>
<sequence length="983" mass="107604">MRPIPWWKIAEIARVRRGKSGVSSLSWGRIPSPYRESTTGKQHSGPEPGAGVEHRSVGARSGPREQHGALDTLDDVLTHRQHRVVLLEGARGAGKSHVLTRGRELATEKGYQVAHHACEGIEYPPALFSALGHTTLPSTPGFAGTDAAHTRMLLVERAGSVAEHLSTQKPLLVSLDDVQFADQISMLALRTLPRQLRGKSVVWMLTRCTDREERSTRRLYELLERSVDTVRLTIEPLSPSEVADLARALCQARPERDLLSHLEALDGNPRNITELVNGYLDEGKIRTENGLAHLTESGEQDRTSALAMRLHGLPVRPALPRRFLNLVEEQLGTLSRRTRLVLQVAAVLGPTFRPDDITGVLGEPSAGIITEVQEALDSGLLVTTAQALAFRSDLLWQSVLESLPTPLRTALHRQVADAHLAHGGPVTEAAIHLLQGTSRDGTATTRGVLVRAAREALSSSPAVAAELAQCGLELTQSGDPEHTELTTVAVDALTRAGPLAEAVSTARAALTRSLPPSAEAEVRYCLSVAETLGGHATEAQEEPDERTAGEHLEKFRVSALQREFFRDRDAATKRADELLNSPSDTEPTVRVTAMQVRAQAHWEAGELHAGLHLAREAAELARHTPDLLWHTCPRLPLVLMLVHLGDPAEAEELVTAQHHDIDRRGTRTLAGVPHLLKARTALVTDRLGQALVEAETGLAKTAQVGLSVHDALAWDTLTTIALRRGELARANETLTRLETSTPADTVVRARHRWLRAELALAHDDTEAANTAVHALLDHPAHCRALLSTEPVAGARLARLGDERARTAVATACRRLAEDNPGFPVLATAAAHVRAVLDHEPETLERAEPYPDSWSRGVRAEDLAALWEGTDETRAVEYLDQALADYDSHGAERDAARVRRRLRQLGVRRRHWRCTKRPANGWDSLTETESSVATLVAQGLTNRQVAKQMFLSPHTIGFHLRQIFRKLGVRSRIELARDWGHARD</sequence>
<evidence type="ECO:0000313" key="5">
    <source>
        <dbReference type="EMBL" id="PRW64257.1"/>
    </source>
</evidence>
<evidence type="ECO:0000313" key="6">
    <source>
        <dbReference type="Proteomes" id="UP000239352"/>
    </source>
</evidence>
<evidence type="ECO:0000256" key="1">
    <source>
        <dbReference type="ARBA" id="ARBA00022741"/>
    </source>
</evidence>
<dbReference type="GO" id="GO:0003677">
    <property type="term" value="F:DNA binding"/>
    <property type="evidence" value="ECO:0007669"/>
    <property type="project" value="InterPro"/>
</dbReference>
<proteinExistence type="predicted"/>
<keyword evidence="6" id="KW-1185">Reference proteome</keyword>
<reference evidence="5 6" key="1">
    <citation type="submission" date="2018-03" db="EMBL/GenBank/DDBJ databases">
        <title>Actinopolyspora mortivallis from Sahara, screening for active biomolecules.</title>
        <authorList>
            <person name="Selama O."/>
            <person name="Wellington E.M.H."/>
            <person name="Hacene H."/>
        </authorList>
    </citation>
    <scope>NUCLEOTIDE SEQUENCE [LARGE SCALE GENOMIC DNA]</scope>
    <source>
        <strain evidence="5 6">M5A</strain>
    </source>
</reference>
<comment type="caution">
    <text evidence="5">The sequence shown here is derived from an EMBL/GenBank/DDBJ whole genome shotgun (WGS) entry which is preliminary data.</text>
</comment>
<dbReference type="PROSITE" id="PS50043">
    <property type="entry name" value="HTH_LUXR_2"/>
    <property type="match status" value="1"/>
</dbReference>
<dbReference type="GO" id="GO:0005524">
    <property type="term" value="F:ATP binding"/>
    <property type="evidence" value="ECO:0007669"/>
    <property type="project" value="UniProtKB-KW"/>
</dbReference>
<dbReference type="GO" id="GO:0004016">
    <property type="term" value="F:adenylate cyclase activity"/>
    <property type="evidence" value="ECO:0007669"/>
    <property type="project" value="TreeGrafter"/>
</dbReference>
<dbReference type="Pfam" id="PF00196">
    <property type="entry name" value="GerE"/>
    <property type="match status" value="1"/>
</dbReference>
<dbReference type="EMBL" id="PVSR01000005">
    <property type="protein sequence ID" value="PRW64257.1"/>
    <property type="molecule type" value="Genomic_DNA"/>
</dbReference>
<accession>A0A2T0GYT3</accession>
<dbReference type="AlphaFoldDB" id="A0A2T0GYT3"/>
<dbReference type="SMART" id="SM00421">
    <property type="entry name" value="HTH_LUXR"/>
    <property type="match status" value="1"/>
</dbReference>
<name>A0A2T0GYT3_ACTMO</name>
<organism evidence="5 6">
    <name type="scientific">Actinopolyspora mortivallis</name>
    <dbReference type="NCBI Taxonomy" id="33906"/>
    <lineage>
        <taxon>Bacteria</taxon>
        <taxon>Bacillati</taxon>
        <taxon>Actinomycetota</taxon>
        <taxon>Actinomycetes</taxon>
        <taxon>Actinopolysporales</taxon>
        <taxon>Actinopolysporaceae</taxon>
        <taxon>Actinopolyspora</taxon>
    </lineage>
</organism>
<dbReference type="PANTHER" id="PTHR16305">
    <property type="entry name" value="TESTICULAR SOLUBLE ADENYLYL CYCLASE"/>
    <property type="match status" value="1"/>
</dbReference>
<dbReference type="CDD" id="cd06170">
    <property type="entry name" value="LuxR_C_like"/>
    <property type="match status" value="1"/>
</dbReference>
<dbReference type="InterPro" id="IPR000792">
    <property type="entry name" value="Tscrpt_reg_LuxR_C"/>
</dbReference>
<feature type="compositionally biased region" description="Basic and acidic residues" evidence="3">
    <location>
        <begin position="52"/>
        <end position="67"/>
    </location>
</feature>
<dbReference type="InterPro" id="IPR016032">
    <property type="entry name" value="Sig_transdc_resp-reg_C-effctor"/>
</dbReference>